<sequence length="470" mass="50317">MNDPVLIAGAGPTGLTVAIELARRGVPFRIVDRATSYAVGSRGDGLQPRTLEVFDRLGVLDRILESGQLPPAMRAYQDGTFVGEVGQYERLEPTAEVPYPNPWLVPQDRTEEILRERLLEHGGVVELGTEVVSFAQDGDGVAVTVARDGADEQLRASYLVGADGGRSVVRKGLGVGFLGDTDDSIRVVLADVDIPGLDHAVGHWFGDGSGAQVGVGLTPLAGKGESSFVYATPLTEEIGEPDLAYLQERLDKYSGRADLRLENLTWLSVWRPNVRMAERFHVGRVFLAGDAAHVHPPTGGQGLNTGVQDGFNLGWKLAAVLAGAPAALVETYEGERLPNAARVLGISAALLKKYTDGDADAHERGEETRQLDVSYRGRPLSRDAVDVGSLRAGDRAPDGVIAEGRLFDLFRGGEWTLLTHAPLPTTVGVPTYVTDVYEAPIVLVRPDGYVGLVTDEPADVEDYLSGVTPR</sequence>
<evidence type="ECO:0000313" key="5">
    <source>
        <dbReference type="EMBL" id="MFC3760360.1"/>
    </source>
</evidence>
<dbReference type="RefSeq" id="WP_205122590.1">
    <property type="nucleotide sequence ID" value="NZ_JAFBCM010000001.1"/>
</dbReference>
<dbReference type="InterPro" id="IPR036188">
    <property type="entry name" value="FAD/NAD-bd_sf"/>
</dbReference>
<dbReference type="Gene3D" id="3.50.50.60">
    <property type="entry name" value="FAD/NAD(P)-binding domain"/>
    <property type="match status" value="1"/>
</dbReference>
<dbReference type="Gene3D" id="3.40.30.120">
    <property type="match status" value="1"/>
</dbReference>
<name>A0ABV7Y8K2_9ACTN</name>
<dbReference type="Proteomes" id="UP001595699">
    <property type="component" value="Unassembled WGS sequence"/>
</dbReference>
<protein>
    <submittedName>
        <fullName evidence="5">FAD-dependent monooxygenase</fullName>
    </submittedName>
</protein>
<keyword evidence="5" id="KW-0503">Monooxygenase</keyword>
<dbReference type="PANTHER" id="PTHR43004">
    <property type="entry name" value="TRK SYSTEM POTASSIUM UPTAKE PROTEIN"/>
    <property type="match status" value="1"/>
</dbReference>
<evidence type="ECO:0000256" key="2">
    <source>
        <dbReference type="ARBA" id="ARBA00022630"/>
    </source>
</evidence>
<dbReference type="InterPro" id="IPR002938">
    <property type="entry name" value="FAD-bd"/>
</dbReference>
<dbReference type="Pfam" id="PF01494">
    <property type="entry name" value="FAD_binding_3"/>
    <property type="match status" value="1"/>
</dbReference>
<keyword evidence="5" id="KW-0560">Oxidoreductase</keyword>
<dbReference type="EMBL" id="JBHRZH010000005">
    <property type="protein sequence ID" value="MFC3760360.1"/>
    <property type="molecule type" value="Genomic_DNA"/>
</dbReference>
<keyword evidence="6" id="KW-1185">Reference proteome</keyword>
<accession>A0ABV7Y8K2</accession>
<feature type="domain" description="FAD-binding" evidence="4">
    <location>
        <begin position="4"/>
        <end position="344"/>
    </location>
</feature>
<dbReference type="NCBIfam" id="NF004832">
    <property type="entry name" value="PRK06184.1"/>
    <property type="match status" value="1"/>
</dbReference>
<keyword evidence="3" id="KW-0274">FAD</keyword>
<gene>
    <name evidence="5" type="ORF">ACFOUW_05890</name>
</gene>
<dbReference type="Gene3D" id="3.30.70.2450">
    <property type="match status" value="1"/>
</dbReference>
<evidence type="ECO:0000256" key="1">
    <source>
        <dbReference type="ARBA" id="ARBA00001974"/>
    </source>
</evidence>
<dbReference type="SUPFAM" id="SSF51905">
    <property type="entry name" value="FAD/NAD(P)-binding domain"/>
    <property type="match status" value="1"/>
</dbReference>
<evidence type="ECO:0000256" key="3">
    <source>
        <dbReference type="ARBA" id="ARBA00022827"/>
    </source>
</evidence>
<organism evidence="5 6">
    <name type="scientific">Tenggerimyces flavus</name>
    <dbReference type="NCBI Taxonomy" id="1708749"/>
    <lineage>
        <taxon>Bacteria</taxon>
        <taxon>Bacillati</taxon>
        <taxon>Actinomycetota</taxon>
        <taxon>Actinomycetes</taxon>
        <taxon>Propionibacteriales</taxon>
        <taxon>Nocardioidaceae</taxon>
        <taxon>Tenggerimyces</taxon>
    </lineage>
</organism>
<comment type="cofactor">
    <cofactor evidence="1">
        <name>FAD</name>
        <dbReference type="ChEBI" id="CHEBI:57692"/>
    </cofactor>
</comment>
<evidence type="ECO:0000259" key="4">
    <source>
        <dbReference type="Pfam" id="PF01494"/>
    </source>
</evidence>
<reference evidence="6" key="1">
    <citation type="journal article" date="2019" name="Int. J. Syst. Evol. Microbiol.">
        <title>The Global Catalogue of Microorganisms (GCM) 10K type strain sequencing project: providing services to taxonomists for standard genome sequencing and annotation.</title>
        <authorList>
            <consortium name="The Broad Institute Genomics Platform"/>
            <consortium name="The Broad Institute Genome Sequencing Center for Infectious Disease"/>
            <person name="Wu L."/>
            <person name="Ma J."/>
        </authorList>
    </citation>
    <scope>NUCLEOTIDE SEQUENCE [LARGE SCALE GENOMIC DNA]</scope>
    <source>
        <strain evidence="6">CGMCC 4.7241</strain>
    </source>
</reference>
<dbReference type="GO" id="GO:0004497">
    <property type="term" value="F:monooxygenase activity"/>
    <property type="evidence" value="ECO:0007669"/>
    <property type="project" value="UniProtKB-KW"/>
</dbReference>
<dbReference type="PRINTS" id="PR00420">
    <property type="entry name" value="RNGMNOXGNASE"/>
</dbReference>
<evidence type="ECO:0000313" key="6">
    <source>
        <dbReference type="Proteomes" id="UP001595699"/>
    </source>
</evidence>
<keyword evidence="2" id="KW-0285">Flavoprotein</keyword>
<dbReference type="InterPro" id="IPR050641">
    <property type="entry name" value="RIFMO-like"/>
</dbReference>
<proteinExistence type="predicted"/>
<comment type="caution">
    <text evidence="5">The sequence shown here is derived from an EMBL/GenBank/DDBJ whole genome shotgun (WGS) entry which is preliminary data.</text>
</comment>
<dbReference type="PANTHER" id="PTHR43004:SF19">
    <property type="entry name" value="BINDING MONOOXYGENASE, PUTATIVE (JCVI)-RELATED"/>
    <property type="match status" value="1"/>
</dbReference>